<reference evidence="2" key="2">
    <citation type="submission" date="2020-09" db="EMBL/GenBank/DDBJ databases">
        <authorList>
            <person name="Sun Q."/>
            <person name="Ohkuma M."/>
        </authorList>
    </citation>
    <scope>NUCLEOTIDE SEQUENCE</scope>
    <source>
        <strain evidence="2">JCM 10088</strain>
    </source>
</reference>
<evidence type="ECO:0000313" key="3">
    <source>
        <dbReference type="Proteomes" id="UP000610960"/>
    </source>
</evidence>
<comment type="caution">
    <text evidence="2">The sequence shown here is derived from an EMBL/GenBank/DDBJ whole genome shotgun (WGS) entry which is preliminary data.</text>
</comment>
<dbReference type="EMBL" id="BMNL01000001">
    <property type="protein sequence ID" value="GGP19700.1"/>
    <property type="molecule type" value="Genomic_DNA"/>
</dbReference>
<evidence type="ECO:0000256" key="1">
    <source>
        <dbReference type="SAM" id="Phobius"/>
    </source>
</evidence>
<keyword evidence="1" id="KW-1133">Transmembrane helix</keyword>
<dbReference type="AlphaFoldDB" id="A0A830GTS4"/>
<evidence type="ECO:0000313" key="2">
    <source>
        <dbReference type="EMBL" id="GGP19700.1"/>
    </source>
</evidence>
<protein>
    <submittedName>
        <fullName evidence="2">Uncharacterized protein</fullName>
    </submittedName>
</protein>
<dbReference type="Proteomes" id="UP000610960">
    <property type="component" value="Unassembled WGS sequence"/>
</dbReference>
<keyword evidence="3" id="KW-1185">Reference proteome</keyword>
<name>A0A830GTS4_9CREN</name>
<keyword evidence="1" id="KW-0812">Transmembrane</keyword>
<proteinExistence type="predicted"/>
<organism evidence="2 3">
    <name type="scientific">Thermocladium modestius</name>
    <dbReference type="NCBI Taxonomy" id="62609"/>
    <lineage>
        <taxon>Archaea</taxon>
        <taxon>Thermoproteota</taxon>
        <taxon>Thermoprotei</taxon>
        <taxon>Thermoproteales</taxon>
        <taxon>Thermoproteaceae</taxon>
        <taxon>Thermocladium</taxon>
    </lineage>
</organism>
<reference evidence="2" key="1">
    <citation type="journal article" date="2014" name="Int. J. Syst. Evol. Microbiol.">
        <title>Complete genome sequence of Corynebacterium casei LMG S-19264T (=DSM 44701T), isolated from a smear-ripened cheese.</title>
        <authorList>
            <consortium name="US DOE Joint Genome Institute (JGI-PGF)"/>
            <person name="Walter F."/>
            <person name="Albersmeier A."/>
            <person name="Kalinowski J."/>
            <person name="Ruckert C."/>
        </authorList>
    </citation>
    <scope>NUCLEOTIDE SEQUENCE</scope>
    <source>
        <strain evidence="2">JCM 10088</strain>
    </source>
</reference>
<feature type="transmembrane region" description="Helical" evidence="1">
    <location>
        <begin position="182"/>
        <end position="201"/>
    </location>
</feature>
<keyword evidence="1" id="KW-0472">Membrane</keyword>
<gene>
    <name evidence="2" type="ORF">GCM10007981_04440</name>
</gene>
<sequence>MTIVRLSGDWTCISQMLNAIGDREPVFVNGPMDHLRIPSINVVVIKEGFSIFGSPTPRALDYCVKGVGRYAEELEAPFRLKELEAALPDDLRDKVSQSNCIKYAFHTSKVNFMDVRRGVYVVNDVVLFLNLERHFKAYTVGDQVPFDKVKKAKCNSNEPSPINPVINYIELPILSDEDYINLLYYGSIENFIYSVIIGAFLSKTRLRMLRQLIRRLIRL</sequence>
<accession>A0A830GTS4</accession>